<evidence type="ECO:0000313" key="2">
    <source>
        <dbReference type="Proteomes" id="UP001633002"/>
    </source>
</evidence>
<comment type="caution">
    <text evidence="1">The sequence shown here is derived from an EMBL/GenBank/DDBJ whole genome shotgun (WGS) entry which is preliminary data.</text>
</comment>
<dbReference type="AlphaFoldDB" id="A0ABD3G9Y1"/>
<accession>A0ABD3G9Y1</accession>
<keyword evidence="2" id="KW-1185">Reference proteome</keyword>
<evidence type="ECO:0000313" key="1">
    <source>
        <dbReference type="EMBL" id="KAL3675945.1"/>
    </source>
</evidence>
<dbReference type="EMBL" id="JBJQOH010000008">
    <property type="protein sequence ID" value="KAL3675945.1"/>
    <property type="molecule type" value="Genomic_DNA"/>
</dbReference>
<proteinExistence type="predicted"/>
<reference evidence="1 2" key="1">
    <citation type="submission" date="2024-09" db="EMBL/GenBank/DDBJ databases">
        <title>Chromosome-scale assembly of Riccia sorocarpa.</title>
        <authorList>
            <person name="Paukszto L."/>
        </authorList>
    </citation>
    <scope>NUCLEOTIDE SEQUENCE [LARGE SCALE GENOMIC DNA]</scope>
    <source>
        <strain evidence="1">LP-2024</strain>
        <tissue evidence="1">Aerial parts of the thallus</tissue>
    </source>
</reference>
<dbReference type="Proteomes" id="UP001633002">
    <property type="component" value="Unassembled WGS sequence"/>
</dbReference>
<protein>
    <submittedName>
        <fullName evidence="1">Uncharacterized protein</fullName>
    </submittedName>
</protein>
<gene>
    <name evidence="1" type="ORF">R1sor_025893</name>
</gene>
<sequence length="175" mass="20426">MSDSRRWWVMYMCRSKEWFQKQNTTYRPCLPPEMDLAISLHCLGHGSTYFDLREQFGCRESTTHEVVDYQGSILDIFVGMQGIANDQRVLRNSGFYRKEILNSLELPLLTGFQLKPYIMRYAGYTTLPWLMSPCQISEEYQQQVADIPNESTSETVAAYADTVREELASHLCQRR</sequence>
<name>A0ABD3G9Y1_9MARC</name>
<organism evidence="1 2">
    <name type="scientific">Riccia sorocarpa</name>
    <dbReference type="NCBI Taxonomy" id="122646"/>
    <lineage>
        <taxon>Eukaryota</taxon>
        <taxon>Viridiplantae</taxon>
        <taxon>Streptophyta</taxon>
        <taxon>Embryophyta</taxon>
        <taxon>Marchantiophyta</taxon>
        <taxon>Marchantiopsida</taxon>
        <taxon>Marchantiidae</taxon>
        <taxon>Marchantiales</taxon>
        <taxon>Ricciaceae</taxon>
        <taxon>Riccia</taxon>
    </lineage>
</organism>